<dbReference type="EMBL" id="NBIV01000422">
    <property type="protein sequence ID" value="PXF39840.1"/>
    <property type="molecule type" value="Genomic_DNA"/>
</dbReference>
<dbReference type="OrthoDB" id="9312at2759"/>
<reference evidence="2 3" key="1">
    <citation type="journal article" date="2018" name="Mol. Biol. Evol.">
        <title>Analysis of the draft genome of the red seaweed Gracilariopsis chorda provides insights into genome size evolution in Rhodophyta.</title>
        <authorList>
            <person name="Lee J."/>
            <person name="Yang E.C."/>
            <person name="Graf L."/>
            <person name="Yang J.H."/>
            <person name="Qiu H."/>
            <person name="Zel Zion U."/>
            <person name="Chan C.X."/>
            <person name="Stephens T.G."/>
            <person name="Weber A.P.M."/>
            <person name="Boo G.H."/>
            <person name="Boo S.M."/>
            <person name="Kim K.M."/>
            <person name="Shin Y."/>
            <person name="Jung M."/>
            <person name="Lee S.J."/>
            <person name="Yim H.S."/>
            <person name="Lee J.H."/>
            <person name="Bhattacharya D."/>
            <person name="Yoon H.S."/>
        </authorList>
    </citation>
    <scope>NUCLEOTIDE SEQUENCE [LARGE SCALE GENOMIC DNA]</scope>
    <source>
        <strain evidence="2 3">SKKU-2015</strain>
        <tissue evidence="2">Whole body</tissue>
    </source>
</reference>
<dbReference type="Pfam" id="PF01636">
    <property type="entry name" value="APH"/>
    <property type="match status" value="1"/>
</dbReference>
<dbReference type="Gene3D" id="3.90.1200.10">
    <property type="match status" value="1"/>
</dbReference>
<sequence length="480" mass="55271">MEHIEVQREELYVPEYEQHNYVAVLRSSGKSFVLEKSSPSEFNLPEVHSDCTPITAVQFLVELRESLEIDGELHIVEHQRFYSGGNDSYIIASLVIVEDISDSMIMSGNLQSIEWKQCPQVLEQVCKHSAVSDFLQSFLHDPSPYLRGKQHLPWYGIGFYPKMLPKMQSILQEKGIEITDSPEQFQFSYRAAIYRIPTSRGRVFVKFVSWTNKEIAKMSGILNIVPHTTDFVFHSSLELNSFFSFDFGLSMNDLCFVPRCKKAVAGYEDQHAIASEVLTQWASIQQNCVSRIAELTAAKIPIYDETWIRYGLEQLETYVGQDGVSSVFQSRLRSCHDHVDRTLALWEKIHIPLTIVHGDLNETNIAQPHGRGSSYLFFDWETAFVGHPFLDLLDVEYHPLYRSENAYLESWSRYTKLDFDEVLEVAKWTKPMQFLVAAIAEMLDGIVPIESRKRLVHISVEQFVECVETFEEQVLQRQTG</sequence>
<dbReference type="SUPFAM" id="SSF56112">
    <property type="entry name" value="Protein kinase-like (PK-like)"/>
    <property type="match status" value="1"/>
</dbReference>
<evidence type="ECO:0000313" key="3">
    <source>
        <dbReference type="Proteomes" id="UP000247409"/>
    </source>
</evidence>
<gene>
    <name evidence="2" type="ORF">BWQ96_10450</name>
</gene>
<keyword evidence="3" id="KW-1185">Reference proteome</keyword>
<dbReference type="AlphaFoldDB" id="A0A2V3IF67"/>
<dbReference type="InterPro" id="IPR011009">
    <property type="entry name" value="Kinase-like_dom_sf"/>
</dbReference>
<accession>A0A2V3IF67</accession>
<dbReference type="Proteomes" id="UP000247409">
    <property type="component" value="Unassembled WGS sequence"/>
</dbReference>
<name>A0A2V3IF67_9FLOR</name>
<dbReference type="InterPro" id="IPR002575">
    <property type="entry name" value="Aminoglycoside_PTrfase"/>
</dbReference>
<comment type="caution">
    <text evidence="2">The sequence shown here is derived from an EMBL/GenBank/DDBJ whole genome shotgun (WGS) entry which is preliminary data.</text>
</comment>
<feature type="domain" description="Aminoglycoside phosphotransferase" evidence="1">
    <location>
        <begin position="297"/>
        <end position="394"/>
    </location>
</feature>
<evidence type="ECO:0000259" key="1">
    <source>
        <dbReference type="Pfam" id="PF01636"/>
    </source>
</evidence>
<evidence type="ECO:0000313" key="2">
    <source>
        <dbReference type="EMBL" id="PXF39840.1"/>
    </source>
</evidence>
<proteinExistence type="predicted"/>
<protein>
    <recommendedName>
        <fullName evidence="1">Aminoglycoside phosphotransferase domain-containing protein</fullName>
    </recommendedName>
</protein>
<organism evidence="2 3">
    <name type="scientific">Gracilariopsis chorda</name>
    <dbReference type="NCBI Taxonomy" id="448386"/>
    <lineage>
        <taxon>Eukaryota</taxon>
        <taxon>Rhodophyta</taxon>
        <taxon>Florideophyceae</taxon>
        <taxon>Rhodymeniophycidae</taxon>
        <taxon>Gracilariales</taxon>
        <taxon>Gracilariaceae</taxon>
        <taxon>Gracilariopsis</taxon>
    </lineage>
</organism>